<evidence type="ECO:0000256" key="4">
    <source>
        <dbReference type="ARBA" id="ARBA00022991"/>
    </source>
</evidence>
<accession>A0A2Z4QL38</accession>
<evidence type="ECO:0000259" key="9">
    <source>
        <dbReference type="PROSITE" id="PS51645"/>
    </source>
</evidence>
<reference evidence="10" key="1">
    <citation type="journal article" date="2018" name="Biol. Bull.">
        <title>Sequences of Circadian Clock Proteins in the Nudibranch Molluscs Hermissenda crassicornis, Melibe leonina, and Tritonia diomedea.</title>
        <authorList>
            <person name="Cook G.M."/>
            <person name="Gruen A.E."/>
            <person name="Morris J."/>
            <person name="Pankey M.S."/>
            <person name="Senatore A."/>
            <person name="Katz P.S."/>
            <person name="Watson W.H.III."/>
            <person name="Newcomb J.M."/>
        </authorList>
    </citation>
    <scope>NUCLEOTIDE SEQUENCE</scope>
</reference>
<dbReference type="NCBIfam" id="TIGR02765">
    <property type="entry name" value="crypto_DASH"/>
    <property type="match status" value="1"/>
</dbReference>
<dbReference type="Pfam" id="PF03441">
    <property type="entry name" value="FAD_binding_7"/>
    <property type="match status" value="1"/>
</dbReference>
<dbReference type="GO" id="GO:0000719">
    <property type="term" value="P:photoreactive repair"/>
    <property type="evidence" value="ECO:0007669"/>
    <property type="project" value="TreeGrafter"/>
</dbReference>
<comment type="function">
    <text evidence="7">May have a photoreceptor function.</text>
</comment>
<dbReference type="PANTHER" id="PTHR11455:SF22">
    <property type="entry name" value="CRYPTOCHROME DASH"/>
    <property type="match status" value="1"/>
</dbReference>
<feature type="binding site" evidence="5">
    <location>
        <begin position="411"/>
        <end position="413"/>
    </location>
    <ligand>
        <name>FAD</name>
        <dbReference type="ChEBI" id="CHEBI:57692"/>
    </ligand>
</feature>
<feature type="region of interest" description="Disordered" evidence="8">
    <location>
        <begin position="503"/>
        <end position="561"/>
    </location>
</feature>
<dbReference type="SUPFAM" id="SSF48173">
    <property type="entry name" value="Cryptochrome/photolyase FAD-binding domain"/>
    <property type="match status" value="1"/>
</dbReference>
<dbReference type="InterPro" id="IPR036134">
    <property type="entry name" value="Crypto/Photolyase_FAD-like_sf"/>
</dbReference>
<dbReference type="Pfam" id="PF00875">
    <property type="entry name" value="DNA_photolyase"/>
    <property type="match status" value="1"/>
</dbReference>
<evidence type="ECO:0000313" key="10">
    <source>
        <dbReference type="EMBL" id="AWY11213.1"/>
    </source>
</evidence>
<evidence type="ECO:0000256" key="8">
    <source>
        <dbReference type="SAM" id="MobiDB-lite"/>
    </source>
</evidence>
<evidence type="ECO:0000256" key="5">
    <source>
        <dbReference type="PIRSR" id="PIRSR602081-1"/>
    </source>
</evidence>
<feature type="site" description="Electron transfer via tryptophanyl radical" evidence="6">
    <location>
        <position position="345"/>
    </location>
</feature>
<keyword evidence="4 7" id="KW-0157">Chromophore</keyword>
<dbReference type="InterPro" id="IPR006050">
    <property type="entry name" value="DNA_photolyase_N"/>
</dbReference>
<dbReference type="GO" id="GO:0003904">
    <property type="term" value="F:deoxyribodipyrimidine photo-lyase activity"/>
    <property type="evidence" value="ECO:0007669"/>
    <property type="project" value="TreeGrafter"/>
</dbReference>
<dbReference type="InterPro" id="IPR014133">
    <property type="entry name" value="Cry_DASH"/>
</dbReference>
<dbReference type="InterPro" id="IPR002081">
    <property type="entry name" value="Cryptochrome/DNA_photolyase_1"/>
</dbReference>
<evidence type="ECO:0000256" key="6">
    <source>
        <dbReference type="PIRSR" id="PIRSR602081-2"/>
    </source>
</evidence>
<dbReference type="EMBL" id="MG516801">
    <property type="protein sequence ID" value="AWY11213.1"/>
    <property type="molecule type" value="mRNA"/>
</dbReference>
<dbReference type="Gene3D" id="3.40.50.620">
    <property type="entry name" value="HUPs"/>
    <property type="match status" value="1"/>
</dbReference>
<protein>
    <recommendedName>
        <fullName evidence="7">Cryptochrome DASH</fullName>
    </recommendedName>
</protein>
<dbReference type="AlphaFoldDB" id="A0A2Z4QL38"/>
<evidence type="ECO:0000256" key="3">
    <source>
        <dbReference type="ARBA" id="ARBA00022827"/>
    </source>
</evidence>
<dbReference type="InterPro" id="IPR005101">
    <property type="entry name" value="Cryptochr/Photolyase_FAD-bd"/>
</dbReference>
<dbReference type="PROSITE" id="PS51645">
    <property type="entry name" value="PHR_CRY_ALPHA_BETA"/>
    <property type="match status" value="1"/>
</dbReference>
<organism evidence="10">
    <name type="scientific">Melibe leonina</name>
    <name type="common">Hooded nudibranch</name>
    <name type="synonym">Chioraera leonina</name>
    <dbReference type="NCBI Taxonomy" id="76178"/>
    <lineage>
        <taxon>Eukaryota</taxon>
        <taxon>Metazoa</taxon>
        <taxon>Spiralia</taxon>
        <taxon>Lophotrochozoa</taxon>
        <taxon>Mollusca</taxon>
        <taxon>Gastropoda</taxon>
        <taxon>Heterobranchia</taxon>
        <taxon>Euthyneura</taxon>
        <taxon>Nudipleura</taxon>
        <taxon>Nudibranchia</taxon>
        <taxon>Cladobranchia</taxon>
        <taxon>Dendronotoidea</taxon>
        <taxon>Dendronotidae</taxon>
        <taxon>Melibe</taxon>
    </lineage>
</organism>
<feature type="compositionally biased region" description="Gly residues" evidence="8">
    <location>
        <begin position="514"/>
        <end position="532"/>
    </location>
</feature>
<feature type="site" description="Electron transfer via tryptophanyl radical" evidence="6">
    <location>
        <position position="421"/>
    </location>
</feature>
<dbReference type="PRINTS" id="PR00147">
    <property type="entry name" value="DNAPHOTLYASE"/>
</dbReference>
<feature type="binding site" evidence="5">
    <location>
        <begin position="314"/>
        <end position="321"/>
    </location>
    <ligand>
        <name>FAD</name>
        <dbReference type="ChEBI" id="CHEBI:57692"/>
    </ligand>
</feature>
<evidence type="ECO:0000256" key="7">
    <source>
        <dbReference type="RuleBase" id="RU367151"/>
    </source>
</evidence>
<comment type="cofactor">
    <cofactor evidence="7">
        <name>(6R)-5,10-methylene-5,6,7,8-tetrahydrofolate</name>
        <dbReference type="ChEBI" id="CHEBI:15636"/>
    </cofactor>
    <text evidence="7">Binds 1 5,10-methenyltetrahydrofolate (MTHF) per subunit.</text>
</comment>
<feature type="domain" description="Photolyase/cryptochrome alpha/beta" evidence="9">
    <location>
        <begin position="29"/>
        <end position="164"/>
    </location>
</feature>
<feature type="binding site" evidence="5">
    <location>
        <position position="261"/>
    </location>
    <ligand>
        <name>FAD</name>
        <dbReference type="ChEBI" id="CHEBI:57692"/>
    </ligand>
</feature>
<dbReference type="InterPro" id="IPR036155">
    <property type="entry name" value="Crypto/Photolyase_N_sf"/>
</dbReference>
<comment type="cofactor">
    <cofactor evidence="5 7">
        <name>FAD</name>
        <dbReference type="ChEBI" id="CHEBI:57692"/>
    </cofactor>
    <text evidence="5 7">Binds 1 FAD per subunit.</text>
</comment>
<keyword evidence="3 5" id="KW-0274">FAD</keyword>
<keyword evidence="2 5" id="KW-0285">Flavoprotein</keyword>
<dbReference type="Gene3D" id="1.10.579.10">
    <property type="entry name" value="DNA Cyclobutane Dipyrimidine Photolyase, subunit A, domain 3"/>
    <property type="match status" value="1"/>
</dbReference>
<name>A0A2Z4QL38_MELLB</name>
<proteinExistence type="evidence at transcript level"/>
<feature type="site" description="Electron transfer via tryptophanyl radical" evidence="6">
    <location>
        <position position="398"/>
    </location>
</feature>
<dbReference type="Gene3D" id="1.25.40.80">
    <property type="match status" value="1"/>
</dbReference>
<sequence>MFRSSVILQVFLKPLKVTGRLKMTARPSNVGIVLFRNDLRIHDNEAIFLANKNCSQVLPLYCFDPRHFQGTYHYNFPKTGSHRAKFLLECIADLKANLQRKGSDLVVRLGKPENVIPELMTNLNLGTDTMVVMQKEVTDEELKVEKALKEKSKSKFETVWGHTLHHKEDLPFQIKHLPDVYTQFRKKVEGNTPIRKCFQLPDSLKPLPSNVEVGTIPTFQDLHLSEPGRNPNSAFPFSGGESAALERLENYLWASDNVSTYKETRNGMIGAEYSTKFSSWLAHGCISPRKIYWEIQKYEQERTANQSTYWVIFELLWRDYFRLVAMKFGNQLFFSSGIKGGHVQWKKNMLHFKAWQEGKTGVPYVDANMRELAASGFMSNRGRQNVASFLTKDLELDWRLGAEWFESMLIDHDVCSNYGNWLYSAGIGNDPRENRKFNVVKQGLDYDGQGEYIRLWVPELKEVKDGRVHCIWTASKTILDSSGVSLGETYPYPIVMAPEWSRHVNRPGSSHSASGGGFSSGKGPRGGSARGRGGGRGRGHSDQSVGQKRGIDFYFKNSTPR</sequence>
<dbReference type="GO" id="GO:0003684">
    <property type="term" value="F:damaged DNA binding"/>
    <property type="evidence" value="ECO:0007669"/>
    <property type="project" value="TreeGrafter"/>
</dbReference>
<dbReference type="InterPro" id="IPR014729">
    <property type="entry name" value="Rossmann-like_a/b/a_fold"/>
</dbReference>
<dbReference type="GO" id="GO:0071949">
    <property type="term" value="F:FAD binding"/>
    <property type="evidence" value="ECO:0007669"/>
    <property type="project" value="TreeGrafter"/>
</dbReference>
<dbReference type="PANTHER" id="PTHR11455">
    <property type="entry name" value="CRYPTOCHROME"/>
    <property type="match status" value="1"/>
</dbReference>
<dbReference type="SUPFAM" id="SSF52425">
    <property type="entry name" value="Cryptochrome/photolyase, N-terminal domain"/>
    <property type="match status" value="1"/>
</dbReference>
<evidence type="ECO:0000256" key="1">
    <source>
        <dbReference type="ARBA" id="ARBA00005862"/>
    </source>
</evidence>
<feature type="binding site" evidence="5">
    <location>
        <begin position="274"/>
        <end position="278"/>
    </location>
    <ligand>
        <name>FAD</name>
        <dbReference type="ChEBI" id="CHEBI:57692"/>
    </ligand>
</feature>
<evidence type="ECO:0000256" key="2">
    <source>
        <dbReference type="ARBA" id="ARBA00022630"/>
    </source>
</evidence>
<comment type="similarity">
    <text evidence="1 7">Belongs to the DNA photolyase class-1 family.</text>
</comment>